<dbReference type="Pfam" id="PF00959">
    <property type="entry name" value="Phage_lysozyme"/>
    <property type="match status" value="1"/>
</dbReference>
<comment type="caution">
    <text evidence="8">The sequence shown here is derived from an EMBL/GenBank/DDBJ whole genome shotgun (WGS) entry which is preliminary data.</text>
</comment>
<feature type="non-terminal residue" evidence="8">
    <location>
        <position position="233"/>
    </location>
</feature>
<feature type="transmembrane region" description="Helical" evidence="7">
    <location>
        <begin position="82"/>
        <end position="101"/>
    </location>
</feature>
<dbReference type="Proteomes" id="UP000310016">
    <property type="component" value="Unassembled WGS sequence"/>
</dbReference>
<dbReference type="GO" id="GO:0003796">
    <property type="term" value="F:lysozyme activity"/>
    <property type="evidence" value="ECO:0007669"/>
    <property type="project" value="UniProtKB-EC"/>
</dbReference>
<protein>
    <recommendedName>
        <fullName evidence="6">Lysozyme</fullName>
        <ecNumber evidence="6">3.2.1.17</ecNumber>
    </recommendedName>
</protein>
<dbReference type="InterPro" id="IPR023347">
    <property type="entry name" value="Lysozyme_dom_sf"/>
</dbReference>
<dbReference type="OrthoDB" id="5327667at2"/>
<evidence type="ECO:0000256" key="2">
    <source>
        <dbReference type="ARBA" id="ARBA00022529"/>
    </source>
</evidence>
<dbReference type="GO" id="GO:0031640">
    <property type="term" value="P:killing of cells of another organism"/>
    <property type="evidence" value="ECO:0007669"/>
    <property type="project" value="UniProtKB-KW"/>
</dbReference>
<evidence type="ECO:0000313" key="9">
    <source>
        <dbReference type="Proteomes" id="UP000310016"/>
    </source>
</evidence>
<keyword evidence="3 6" id="KW-0081">Bacteriolytic enzyme</keyword>
<dbReference type="HAMAP" id="MF_04110">
    <property type="entry name" value="ENDOLYSIN_T4"/>
    <property type="match status" value="1"/>
</dbReference>
<name>A0A4V5MMW7_9NEIS</name>
<dbReference type="GO" id="GO:0009253">
    <property type="term" value="P:peptidoglycan catabolic process"/>
    <property type="evidence" value="ECO:0007669"/>
    <property type="project" value="InterPro"/>
</dbReference>
<dbReference type="PANTHER" id="PTHR38107">
    <property type="match status" value="1"/>
</dbReference>
<dbReference type="InterPro" id="IPR002196">
    <property type="entry name" value="Glyco_hydro_24"/>
</dbReference>
<comment type="catalytic activity">
    <reaction evidence="1 6">
        <text>Hydrolysis of (1-&gt;4)-beta-linkages between N-acetylmuramic acid and N-acetyl-D-glucosamine residues in a peptidoglycan and between N-acetyl-D-glucosamine residues in chitodextrins.</text>
        <dbReference type="EC" id="3.2.1.17"/>
    </reaction>
</comment>
<dbReference type="GO" id="GO:0042742">
    <property type="term" value="P:defense response to bacterium"/>
    <property type="evidence" value="ECO:0007669"/>
    <property type="project" value="UniProtKB-KW"/>
</dbReference>
<dbReference type="AlphaFoldDB" id="A0A4V5MMW7"/>
<keyword evidence="7" id="KW-1133">Transmembrane helix</keyword>
<accession>A0A4V5MMW7</accession>
<dbReference type="EMBL" id="SUMF01000071">
    <property type="protein sequence ID" value="TJZ62488.1"/>
    <property type="molecule type" value="Genomic_DNA"/>
</dbReference>
<feature type="transmembrane region" description="Helical" evidence="7">
    <location>
        <begin position="16"/>
        <end position="35"/>
    </location>
</feature>
<evidence type="ECO:0000256" key="4">
    <source>
        <dbReference type="ARBA" id="ARBA00022801"/>
    </source>
</evidence>
<dbReference type="InterPro" id="IPR057700">
    <property type="entry name" value="DUF7940"/>
</dbReference>
<dbReference type="RefSeq" id="WP_136775178.1">
    <property type="nucleotide sequence ID" value="NZ_SUMF01000071.1"/>
</dbReference>
<keyword evidence="4 6" id="KW-0378">Hydrolase</keyword>
<evidence type="ECO:0000313" key="8">
    <source>
        <dbReference type="EMBL" id="TJZ62488.1"/>
    </source>
</evidence>
<reference evidence="8 9" key="1">
    <citation type="submission" date="2019-04" db="EMBL/GenBank/DDBJ databases">
        <title>Chitiniphilus eburnea sp. nov., a novel chitinolytic bacterium isolated from aquaculture sludge.</title>
        <authorList>
            <person name="Sheng M."/>
        </authorList>
    </citation>
    <scope>NUCLEOTIDE SEQUENCE [LARGE SCALE GENOMIC DNA]</scope>
    <source>
        <strain evidence="8 9">HX-2-15</strain>
    </source>
</reference>
<keyword evidence="9" id="KW-1185">Reference proteome</keyword>
<dbReference type="PANTHER" id="PTHR38107:SF3">
    <property type="entry name" value="LYSOZYME RRRD-RELATED"/>
    <property type="match status" value="1"/>
</dbReference>
<dbReference type="InterPro" id="IPR051018">
    <property type="entry name" value="Bacteriophage_GH24"/>
</dbReference>
<dbReference type="EC" id="3.2.1.17" evidence="6"/>
<keyword evidence="7" id="KW-0812">Transmembrane</keyword>
<comment type="similarity">
    <text evidence="6">Belongs to the glycosyl hydrolase 24 family.</text>
</comment>
<evidence type="ECO:0000256" key="1">
    <source>
        <dbReference type="ARBA" id="ARBA00000632"/>
    </source>
</evidence>
<feature type="transmembrane region" description="Helical" evidence="7">
    <location>
        <begin position="41"/>
        <end position="61"/>
    </location>
</feature>
<evidence type="ECO:0000256" key="7">
    <source>
        <dbReference type="SAM" id="Phobius"/>
    </source>
</evidence>
<dbReference type="Gene3D" id="1.10.530.40">
    <property type="match status" value="1"/>
</dbReference>
<keyword evidence="2 6" id="KW-0929">Antimicrobial</keyword>
<dbReference type="Pfam" id="PF25612">
    <property type="entry name" value="DUF7940"/>
    <property type="match status" value="1"/>
</dbReference>
<gene>
    <name evidence="8" type="ORF">FAZ21_19940</name>
</gene>
<organism evidence="8 9">
    <name type="scientific">Chitiniphilus eburneus</name>
    <dbReference type="NCBI Taxonomy" id="2571148"/>
    <lineage>
        <taxon>Bacteria</taxon>
        <taxon>Pseudomonadati</taxon>
        <taxon>Pseudomonadota</taxon>
        <taxon>Betaproteobacteria</taxon>
        <taxon>Neisseriales</taxon>
        <taxon>Chitinibacteraceae</taxon>
        <taxon>Chitiniphilus</taxon>
    </lineage>
</organism>
<dbReference type="InterPro" id="IPR034690">
    <property type="entry name" value="Endolysin_T4_type"/>
</dbReference>
<dbReference type="GO" id="GO:0016998">
    <property type="term" value="P:cell wall macromolecule catabolic process"/>
    <property type="evidence" value="ECO:0007669"/>
    <property type="project" value="InterPro"/>
</dbReference>
<sequence length="233" mass="25570">MQLVSNWRRALEMRSVQIMLLTAVLNTAGSVWSVFIHAVPLWLWGLVNVALMLAGGYARLVMQPGLHQDQPRQRWRHDAGKARPAAVAVAAILALATPLAMQWEGKRNTTYLDIAGVPTACYGQTGSQVRLDATYADATCDAWLRQELGERYQQLTRCIPVEMAPHQAAALTVFAYNVGIAGACNSAAARYARAGDWPRACRAIQLNDHGKPAWSYVGGQYIQGLANRRAAER</sequence>
<evidence type="ECO:0000256" key="3">
    <source>
        <dbReference type="ARBA" id="ARBA00022638"/>
    </source>
</evidence>
<dbReference type="InterPro" id="IPR023346">
    <property type="entry name" value="Lysozyme-like_dom_sf"/>
</dbReference>
<dbReference type="CDD" id="cd16900">
    <property type="entry name" value="endolysin_R21-like"/>
    <property type="match status" value="1"/>
</dbReference>
<dbReference type="SUPFAM" id="SSF53955">
    <property type="entry name" value="Lysozyme-like"/>
    <property type="match status" value="1"/>
</dbReference>
<keyword evidence="5 6" id="KW-0326">Glycosidase</keyword>
<keyword evidence="7" id="KW-0472">Membrane</keyword>
<evidence type="ECO:0000256" key="6">
    <source>
        <dbReference type="RuleBase" id="RU003788"/>
    </source>
</evidence>
<proteinExistence type="inferred from homology"/>
<evidence type="ECO:0000256" key="5">
    <source>
        <dbReference type="ARBA" id="ARBA00023295"/>
    </source>
</evidence>